<evidence type="ECO:0000313" key="2">
    <source>
        <dbReference type="EMBL" id="KKM84517.1"/>
    </source>
</evidence>
<proteinExistence type="predicted"/>
<evidence type="ECO:0000313" key="1">
    <source>
        <dbReference type="EMBL" id="KKL16285.1"/>
    </source>
</evidence>
<sequence>MKEKVKFQSGTHTVTVKIDKQLGKIAYLPGSGWHCVDKHNVAYAACGIRLSSK</sequence>
<organism evidence="1">
    <name type="scientific">marine sediment metagenome</name>
    <dbReference type="NCBI Taxonomy" id="412755"/>
    <lineage>
        <taxon>unclassified sequences</taxon>
        <taxon>metagenomes</taxon>
        <taxon>ecological metagenomes</taxon>
    </lineage>
</organism>
<dbReference type="EMBL" id="LAZR01039722">
    <property type="protein sequence ID" value="KKL16285.1"/>
    <property type="molecule type" value="Genomic_DNA"/>
</dbReference>
<accession>A0A0F9B3U2</accession>
<name>A0A0F9B3U2_9ZZZZ</name>
<gene>
    <name evidence="2" type="ORF">LCGC14_1298310</name>
    <name evidence="1" type="ORF">LCGC14_2497090</name>
</gene>
<reference evidence="1" key="1">
    <citation type="journal article" date="2015" name="Nature">
        <title>Complex archaea that bridge the gap between prokaryotes and eukaryotes.</title>
        <authorList>
            <person name="Spang A."/>
            <person name="Saw J.H."/>
            <person name="Jorgensen S.L."/>
            <person name="Zaremba-Niedzwiedzka K."/>
            <person name="Martijn J."/>
            <person name="Lind A.E."/>
            <person name="van Eijk R."/>
            <person name="Schleper C."/>
            <person name="Guy L."/>
            <person name="Ettema T.J."/>
        </authorList>
    </citation>
    <scope>NUCLEOTIDE SEQUENCE</scope>
</reference>
<dbReference type="AlphaFoldDB" id="A0A0F9B3U2"/>
<dbReference type="EMBL" id="LAZR01007554">
    <property type="protein sequence ID" value="KKM84517.1"/>
    <property type="molecule type" value="Genomic_DNA"/>
</dbReference>
<protein>
    <submittedName>
        <fullName evidence="1">Uncharacterized protein</fullName>
    </submittedName>
</protein>
<comment type="caution">
    <text evidence="1">The sequence shown here is derived from an EMBL/GenBank/DDBJ whole genome shotgun (WGS) entry which is preliminary data.</text>
</comment>